<dbReference type="PANTHER" id="PTHR42885:SF1">
    <property type="entry name" value="THREONINE-PHOSPHATE DECARBOXYLASE"/>
    <property type="match status" value="1"/>
</dbReference>
<evidence type="ECO:0000313" key="4">
    <source>
        <dbReference type="EMBL" id="MEC1180612.1"/>
    </source>
</evidence>
<dbReference type="RefSeq" id="WP_326125128.1">
    <property type="nucleotide sequence ID" value="NZ_JARSFG010000035.1"/>
</dbReference>
<comment type="caution">
    <text evidence="4">The sequence shown here is derived from an EMBL/GenBank/DDBJ whole genome shotgun (WGS) entry which is preliminary data.</text>
</comment>
<dbReference type="GO" id="GO:0030170">
    <property type="term" value="F:pyridoxal phosphate binding"/>
    <property type="evidence" value="ECO:0007669"/>
    <property type="project" value="InterPro"/>
</dbReference>
<reference evidence="4 5" key="1">
    <citation type="submission" date="2023-03" db="EMBL/GenBank/DDBJ databases">
        <title>Bacillus Genome Sequencing.</title>
        <authorList>
            <person name="Dunlap C."/>
        </authorList>
    </citation>
    <scope>NUCLEOTIDE SEQUENCE [LARGE SCALE GENOMIC DNA]</scope>
    <source>
        <strain evidence="4 5">B-59205</strain>
    </source>
</reference>
<dbReference type="Gene3D" id="3.40.640.10">
    <property type="entry name" value="Type I PLP-dependent aspartate aminotransferase-like (Major domain)"/>
    <property type="match status" value="1"/>
</dbReference>
<evidence type="ECO:0000256" key="1">
    <source>
        <dbReference type="ARBA" id="ARBA00001933"/>
    </source>
</evidence>
<feature type="domain" description="Aminotransferase class I/classII large" evidence="3">
    <location>
        <begin position="24"/>
        <end position="349"/>
    </location>
</feature>
<dbReference type="SUPFAM" id="SSF53383">
    <property type="entry name" value="PLP-dependent transferases"/>
    <property type="match status" value="1"/>
</dbReference>
<comment type="cofactor">
    <cofactor evidence="1">
        <name>pyridoxal 5'-phosphate</name>
        <dbReference type="ChEBI" id="CHEBI:597326"/>
    </cofactor>
</comment>
<dbReference type="InterPro" id="IPR015424">
    <property type="entry name" value="PyrdxlP-dep_Trfase"/>
</dbReference>
<keyword evidence="4" id="KW-0032">Aminotransferase</keyword>
<dbReference type="AlphaFoldDB" id="A0AAW9NVL4"/>
<accession>A0AAW9NVL4</accession>
<sequence length="354" mass="39776">MRYPAHGANPATLYQALQLEMPAQVIDLSENVNFLGPPASFSNVWAALFEQIAMYPHEDAEPLRGELALHHHIAKEHVVIGNGAAEILMAIAKRYTKKTVIIIEPSFSEYRRTLLQQQAIIQSVPVEELISYALPMKQLKQAMASAKAVYICNPNNPTGVVTPKHQLIELLKHGQQVGCDVVVDEAFMDWTDEAQSVIDLVASFTNLTVLRSMTKMYSMASVRLGYALTQQAADIKQELPHWNVSAAAIVLGVQALQEGDFCESSRQQARAMRVNIVNWLKARGCAVTNSETNYVAFRLPSEYDATDFYFSLLKEGIVLRHTQNFLGMDGQWFRLALKEQHKMTAFQQAMERFF</sequence>
<dbReference type="Gene3D" id="3.90.1150.10">
    <property type="entry name" value="Aspartate Aminotransferase, domain 1"/>
    <property type="match status" value="1"/>
</dbReference>
<dbReference type="EMBL" id="JARSFG010000035">
    <property type="protein sequence ID" value="MEC1180612.1"/>
    <property type="molecule type" value="Genomic_DNA"/>
</dbReference>
<dbReference type="PANTHER" id="PTHR42885">
    <property type="entry name" value="HISTIDINOL-PHOSPHATE AMINOTRANSFERASE-RELATED"/>
    <property type="match status" value="1"/>
</dbReference>
<dbReference type="GO" id="GO:0008483">
    <property type="term" value="F:transaminase activity"/>
    <property type="evidence" value="ECO:0007669"/>
    <property type="project" value="UniProtKB-KW"/>
</dbReference>
<evidence type="ECO:0000256" key="2">
    <source>
        <dbReference type="ARBA" id="ARBA00022898"/>
    </source>
</evidence>
<dbReference type="InterPro" id="IPR015422">
    <property type="entry name" value="PyrdxlP-dep_Trfase_small"/>
</dbReference>
<proteinExistence type="predicted"/>
<organism evidence="4 5">
    <name type="scientific">Metasolibacillus meyeri</name>
    <dbReference type="NCBI Taxonomy" id="1071052"/>
    <lineage>
        <taxon>Bacteria</taxon>
        <taxon>Bacillati</taxon>
        <taxon>Bacillota</taxon>
        <taxon>Bacilli</taxon>
        <taxon>Bacillales</taxon>
        <taxon>Caryophanaceae</taxon>
        <taxon>Metasolibacillus</taxon>
    </lineage>
</organism>
<keyword evidence="2" id="KW-0663">Pyridoxal phosphate</keyword>
<keyword evidence="5" id="KW-1185">Reference proteome</keyword>
<evidence type="ECO:0000313" key="5">
    <source>
        <dbReference type="Proteomes" id="UP001344888"/>
    </source>
</evidence>
<dbReference type="Proteomes" id="UP001344888">
    <property type="component" value="Unassembled WGS sequence"/>
</dbReference>
<dbReference type="InterPro" id="IPR004839">
    <property type="entry name" value="Aminotransferase_I/II_large"/>
</dbReference>
<name>A0AAW9NVL4_9BACL</name>
<dbReference type="InterPro" id="IPR015421">
    <property type="entry name" value="PyrdxlP-dep_Trfase_major"/>
</dbReference>
<keyword evidence="4" id="KW-0808">Transferase</keyword>
<dbReference type="Pfam" id="PF00155">
    <property type="entry name" value="Aminotran_1_2"/>
    <property type="match status" value="1"/>
</dbReference>
<gene>
    <name evidence="4" type="ORF">P9B03_19295</name>
</gene>
<dbReference type="CDD" id="cd00609">
    <property type="entry name" value="AAT_like"/>
    <property type="match status" value="1"/>
</dbReference>
<evidence type="ECO:0000259" key="3">
    <source>
        <dbReference type="Pfam" id="PF00155"/>
    </source>
</evidence>
<protein>
    <submittedName>
        <fullName evidence="4">Aminotransferase class I/II-fold pyridoxal phosphate-dependent enzyme</fullName>
    </submittedName>
</protein>